<dbReference type="InterPro" id="IPR035965">
    <property type="entry name" value="PAS-like_dom_sf"/>
</dbReference>
<dbReference type="NCBIfam" id="TIGR00229">
    <property type="entry name" value="sensory_box"/>
    <property type="match status" value="1"/>
</dbReference>
<dbReference type="GeneID" id="97548692"/>
<dbReference type="Proteomes" id="UP000245657">
    <property type="component" value="Unassembled WGS sequence"/>
</dbReference>
<name>A0A2V2N4E7_9EURY</name>
<dbReference type="Gene3D" id="3.30.450.20">
    <property type="entry name" value="PAS domain"/>
    <property type="match status" value="1"/>
</dbReference>
<keyword evidence="1 2" id="KW-0597">Phosphoprotein</keyword>
<proteinExistence type="predicted"/>
<dbReference type="PANTHER" id="PTHR44591:SF23">
    <property type="entry name" value="CHEY SUBFAMILY"/>
    <property type="match status" value="1"/>
</dbReference>
<dbReference type="RefSeq" id="WP_109968137.1">
    <property type="nucleotide sequence ID" value="NZ_CP176093.1"/>
</dbReference>
<feature type="domain" description="Response regulatory" evidence="3">
    <location>
        <begin position="6"/>
        <end position="121"/>
    </location>
</feature>
<dbReference type="InterPro" id="IPR050595">
    <property type="entry name" value="Bact_response_regulator"/>
</dbReference>
<dbReference type="AlphaFoldDB" id="A0A2V2N4E7"/>
<dbReference type="OrthoDB" id="8127at2157"/>
<dbReference type="GO" id="GO:0000160">
    <property type="term" value="P:phosphorelay signal transduction system"/>
    <property type="evidence" value="ECO:0007669"/>
    <property type="project" value="InterPro"/>
</dbReference>
<dbReference type="EMBL" id="QGMY01000006">
    <property type="protein sequence ID" value="PWR72626.1"/>
    <property type="molecule type" value="Genomic_DNA"/>
</dbReference>
<dbReference type="Gene3D" id="3.40.50.2300">
    <property type="match status" value="1"/>
</dbReference>
<dbReference type="InterPro" id="IPR011006">
    <property type="entry name" value="CheY-like_superfamily"/>
</dbReference>
<organism evidence="4 5">
    <name type="scientific">Methanospirillum lacunae</name>
    <dbReference type="NCBI Taxonomy" id="668570"/>
    <lineage>
        <taxon>Archaea</taxon>
        <taxon>Methanobacteriati</taxon>
        <taxon>Methanobacteriota</taxon>
        <taxon>Stenosarchaea group</taxon>
        <taxon>Methanomicrobia</taxon>
        <taxon>Methanomicrobiales</taxon>
        <taxon>Methanospirillaceae</taxon>
        <taxon>Methanospirillum</taxon>
    </lineage>
</organism>
<evidence type="ECO:0000313" key="5">
    <source>
        <dbReference type="Proteomes" id="UP000245657"/>
    </source>
</evidence>
<dbReference type="SUPFAM" id="SSF55785">
    <property type="entry name" value="PYP-like sensor domain (PAS domain)"/>
    <property type="match status" value="1"/>
</dbReference>
<gene>
    <name evidence="4" type="ORF">DK846_06575</name>
</gene>
<reference evidence="4 5" key="1">
    <citation type="submission" date="2018-05" db="EMBL/GenBank/DDBJ databases">
        <title>Draft genome of Methanospirillum lacunae Ki8-1.</title>
        <authorList>
            <person name="Dueholm M.S."/>
            <person name="Nielsen P.H."/>
            <person name="Bakmann L.F."/>
            <person name="Otzen D.E."/>
        </authorList>
    </citation>
    <scope>NUCLEOTIDE SEQUENCE [LARGE SCALE GENOMIC DNA]</scope>
    <source>
        <strain evidence="4 5">Ki8-1</strain>
    </source>
</reference>
<dbReference type="InterPro" id="IPR000014">
    <property type="entry name" value="PAS"/>
</dbReference>
<sequence length="337" mass="38879">MNNHVRILVVEDEFVTGLEIRARLEDLKYEVLEVLDTGEEAILQAEKLLPDIMIMDITLRGKINGIEAAEIIRKKLTIPIIFLTAHSDEGTIQKAIQSEPFGYLIKPLDERALNTTIQMALYKYSMEKALIESERRYRTIAELTEDAILILNRDKSIAFLNNQAKKKLHLSDYTPGVENFVEIVPDELYEILKEDIEEVFENNRSINSTYHFFLDNEEAWFDCSIIPISTDIGVFQVIVLLHDVTQMIKIEKEIEKKGIVQIEHNMEQFQILNDRIRNPLAIIIAAASLTESKQNDEIMKQVMVIDNLVSQLDRGWAQSEVVRNFLLKHYGHGKKIN</sequence>
<dbReference type="CDD" id="cd17534">
    <property type="entry name" value="REC_DC-like"/>
    <property type="match status" value="1"/>
</dbReference>
<feature type="modified residue" description="4-aspartylphosphate" evidence="2">
    <location>
        <position position="56"/>
    </location>
</feature>
<accession>A0A2V2N4E7</accession>
<protein>
    <recommendedName>
        <fullName evidence="3">Response regulatory domain-containing protein</fullName>
    </recommendedName>
</protein>
<dbReference type="InterPro" id="IPR013656">
    <property type="entry name" value="PAS_4"/>
</dbReference>
<evidence type="ECO:0000256" key="2">
    <source>
        <dbReference type="PROSITE-ProRule" id="PRU00169"/>
    </source>
</evidence>
<evidence type="ECO:0000256" key="1">
    <source>
        <dbReference type="ARBA" id="ARBA00022553"/>
    </source>
</evidence>
<dbReference type="PROSITE" id="PS50110">
    <property type="entry name" value="RESPONSE_REGULATORY"/>
    <property type="match status" value="1"/>
</dbReference>
<dbReference type="InterPro" id="IPR001789">
    <property type="entry name" value="Sig_transdc_resp-reg_receiver"/>
</dbReference>
<dbReference type="SUPFAM" id="SSF52172">
    <property type="entry name" value="CheY-like"/>
    <property type="match status" value="1"/>
</dbReference>
<evidence type="ECO:0000313" key="4">
    <source>
        <dbReference type="EMBL" id="PWR72626.1"/>
    </source>
</evidence>
<evidence type="ECO:0000259" key="3">
    <source>
        <dbReference type="PROSITE" id="PS50110"/>
    </source>
</evidence>
<dbReference type="SMART" id="SM00448">
    <property type="entry name" value="REC"/>
    <property type="match status" value="1"/>
</dbReference>
<dbReference type="Pfam" id="PF00072">
    <property type="entry name" value="Response_reg"/>
    <property type="match status" value="1"/>
</dbReference>
<dbReference type="Pfam" id="PF08448">
    <property type="entry name" value="PAS_4"/>
    <property type="match status" value="1"/>
</dbReference>
<comment type="caution">
    <text evidence="4">The sequence shown here is derived from an EMBL/GenBank/DDBJ whole genome shotgun (WGS) entry which is preliminary data.</text>
</comment>
<dbReference type="PANTHER" id="PTHR44591">
    <property type="entry name" value="STRESS RESPONSE REGULATOR PROTEIN 1"/>
    <property type="match status" value="1"/>
</dbReference>
<keyword evidence="5" id="KW-1185">Reference proteome</keyword>